<comment type="caution">
    <text evidence="2">The sequence shown here is derived from an EMBL/GenBank/DDBJ whole genome shotgun (WGS) entry which is preliminary data.</text>
</comment>
<gene>
    <name evidence="2" type="ORF">PCOR1329_LOCUS6412</name>
</gene>
<evidence type="ECO:0000256" key="1">
    <source>
        <dbReference type="SAM" id="MobiDB-lite"/>
    </source>
</evidence>
<dbReference type="EMBL" id="CAUYUJ010001719">
    <property type="protein sequence ID" value="CAK0797274.1"/>
    <property type="molecule type" value="Genomic_DNA"/>
</dbReference>
<evidence type="ECO:0000313" key="2">
    <source>
        <dbReference type="EMBL" id="CAK0797274.1"/>
    </source>
</evidence>
<proteinExistence type="predicted"/>
<accession>A0ABN9Q2B9</accession>
<feature type="region of interest" description="Disordered" evidence="1">
    <location>
        <begin position="78"/>
        <end position="104"/>
    </location>
</feature>
<keyword evidence="3" id="KW-1185">Reference proteome</keyword>
<reference evidence="2" key="1">
    <citation type="submission" date="2023-10" db="EMBL/GenBank/DDBJ databases">
        <authorList>
            <person name="Chen Y."/>
            <person name="Shah S."/>
            <person name="Dougan E. K."/>
            <person name="Thang M."/>
            <person name="Chan C."/>
        </authorList>
    </citation>
    <scope>NUCLEOTIDE SEQUENCE [LARGE SCALE GENOMIC DNA]</scope>
</reference>
<name>A0ABN9Q2B9_9DINO</name>
<feature type="non-terminal residue" evidence="2">
    <location>
        <position position="1"/>
    </location>
</feature>
<evidence type="ECO:0000313" key="3">
    <source>
        <dbReference type="Proteomes" id="UP001189429"/>
    </source>
</evidence>
<dbReference type="Proteomes" id="UP001189429">
    <property type="component" value="Unassembled WGS sequence"/>
</dbReference>
<protein>
    <submittedName>
        <fullName evidence="2">Uncharacterized protein</fullName>
    </submittedName>
</protein>
<feature type="non-terminal residue" evidence="2">
    <location>
        <position position="254"/>
    </location>
</feature>
<sequence length="254" mass="28040">VDYDPAVVALLRSLCSEKELPRLQGLLTGPSEAEVCADSVSALSVAVLDHFVRQCQHQPEKRTVLNPLAPLLQQLVDGDEDRPRSDESWQPAEDSPRGSWTVEGPRGFSDVAVRASRVLLHLDWPTGTEALGAFAQRFRMFGTLSHHSEECRHRASGRIATSGLQNQQQEEHVRGRGLVDQLSMGQQALADFGARLAQLEERRAGLGAALGSLREARHSVCVSMDRHGVKHSILGTEVQEFQRRLESNGELETR</sequence>
<organism evidence="2 3">
    <name type="scientific">Prorocentrum cordatum</name>
    <dbReference type="NCBI Taxonomy" id="2364126"/>
    <lineage>
        <taxon>Eukaryota</taxon>
        <taxon>Sar</taxon>
        <taxon>Alveolata</taxon>
        <taxon>Dinophyceae</taxon>
        <taxon>Prorocentrales</taxon>
        <taxon>Prorocentraceae</taxon>
        <taxon>Prorocentrum</taxon>
    </lineage>
</organism>